<organism evidence="4 5">
    <name type="scientific">Dendryphion nanum</name>
    <dbReference type="NCBI Taxonomy" id="256645"/>
    <lineage>
        <taxon>Eukaryota</taxon>
        <taxon>Fungi</taxon>
        <taxon>Dikarya</taxon>
        <taxon>Ascomycota</taxon>
        <taxon>Pezizomycotina</taxon>
        <taxon>Dothideomycetes</taxon>
        <taxon>Pleosporomycetidae</taxon>
        <taxon>Pleosporales</taxon>
        <taxon>Torulaceae</taxon>
        <taxon>Dendryphion</taxon>
    </lineage>
</organism>
<dbReference type="PANTHER" id="PTHR38111">
    <property type="entry name" value="ZN(2)-C6 FUNGAL-TYPE DOMAIN-CONTAINING PROTEIN-RELATED"/>
    <property type="match status" value="1"/>
</dbReference>
<dbReference type="InterPro" id="IPR001138">
    <property type="entry name" value="Zn2Cys6_DnaBD"/>
</dbReference>
<dbReference type="GO" id="GO:0008270">
    <property type="term" value="F:zinc ion binding"/>
    <property type="evidence" value="ECO:0007669"/>
    <property type="project" value="InterPro"/>
</dbReference>
<keyword evidence="5" id="KW-1185">Reference proteome</keyword>
<dbReference type="Pfam" id="PF00172">
    <property type="entry name" value="Zn_clus"/>
    <property type="match status" value="1"/>
</dbReference>
<sequence>MPKRSPGCFECRKRKVRCDEGKPECQTCLRRGTKCPGYRPTQSFILHTFDERTERAWVIKEDENRYRYSNQARPRSSISSQSTTTTSSVSPKNVRLRPSQERVVDAPLPQQVSPIAIDRVQHISNFLNLYIPQRKNEVFTPPTAMMLDLPHLPASKQVFLAALDALSAAQLTVSYKNYPLLNRTRSLYGTALGHMMRSITDPGSPHDDQILLAAYLLTLYEVFVGVTNGHGFFYHVQGLLHILRQRGPTSIKSKLAMDTYHGIRYNSLSVGYHMRKASMLDTPEWLAVTTKAAKSDPYVALIDICMGIPRLLERTDKLTRVNASSADFESVIRDSQLLADRGFEWFANFEKNSRPLYTEVPISSIQGFQDTQDTTFDPVYAYKSFAVSNMCSIYWMSMLIMRSNTFQLVRKHRTLEPKQLFLWDRELASFANHICRGVPFSCRPAAGFVGRFGQLTPLVVARKYYVAKQAAKEAAWCEKIYYGAKVPGLYSPPIPIEQNTAFKEFVQNTERYI</sequence>
<protein>
    <recommendedName>
        <fullName evidence="3">Zn(2)-C6 fungal-type domain-containing protein</fullName>
    </recommendedName>
</protein>
<evidence type="ECO:0000256" key="1">
    <source>
        <dbReference type="ARBA" id="ARBA00023242"/>
    </source>
</evidence>
<dbReference type="EMBL" id="JAGMWT010000013">
    <property type="protein sequence ID" value="KAH7117865.1"/>
    <property type="molecule type" value="Genomic_DNA"/>
</dbReference>
<comment type="caution">
    <text evidence="4">The sequence shown here is derived from an EMBL/GenBank/DDBJ whole genome shotgun (WGS) entry which is preliminary data.</text>
</comment>
<dbReference type="PROSITE" id="PS50048">
    <property type="entry name" value="ZN2_CY6_FUNGAL_2"/>
    <property type="match status" value="1"/>
</dbReference>
<evidence type="ECO:0000259" key="3">
    <source>
        <dbReference type="PROSITE" id="PS50048"/>
    </source>
</evidence>
<evidence type="ECO:0000313" key="4">
    <source>
        <dbReference type="EMBL" id="KAH7117865.1"/>
    </source>
</evidence>
<dbReference type="InterPro" id="IPR021858">
    <property type="entry name" value="Fun_TF"/>
</dbReference>
<dbReference type="PANTHER" id="PTHR38111:SF2">
    <property type="entry name" value="FINGER DOMAIN PROTEIN, PUTATIVE (AFU_ORTHOLOGUE AFUA_1G01560)-RELATED"/>
    <property type="match status" value="1"/>
</dbReference>
<gene>
    <name evidence="4" type="ORF">B0J11DRAFT_552582</name>
</gene>
<proteinExistence type="predicted"/>
<dbReference type="SMART" id="SM00066">
    <property type="entry name" value="GAL4"/>
    <property type="match status" value="1"/>
</dbReference>
<dbReference type="CDD" id="cd00067">
    <property type="entry name" value="GAL4"/>
    <property type="match status" value="1"/>
</dbReference>
<name>A0A9P9DEE3_9PLEO</name>
<reference evidence="4" key="1">
    <citation type="journal article" date="2021" name="Nat. Commun.">
        <title>Genetic determinants of endophytism in the Arabidopsis root mycobiome.</title>
        <authorList>
            <person name="Mesny F."/>
            <person name="Miyauchi S."/>
            <person name="Thiergart T."/>
            <person name="Pickel B."/>
            <person name="Atanasova L."/>
            <person name="Karlsson M."/>
            <person name="Huettel B."/>
            <person name="Barry K.W."/>
            <person name="Haridas S."/>
            <person name="Chen C."/>
            <person name="Bauer D."/>
            <person name="Andreopoulos W."/>
            <person name="Pangilinan J."/>
            <person name="LaButti K."/>
            <person name="Riley R."/>
            <person name="Lipzen A."/>
            <person name="Clum A."/>
            <person name="Drula E."/>
            <person name="Henrissat B."/>
            <person name="Kohler A."/>
            <person name="Grigoriev I.V."/>
            <person name="Martin F.M."/>
            <person name="Hacquard S."/>
        </authorList>
    </citation>
    <scope>NUCLEOTIDE SEQUENCE</scope>
    <source>
        <strain evidence="4">MPI-CAGE-CH-0243</strain>
    </source>
</reference>
<feature type="region of interest" description="Disordered" evidence="2">
    <location>
        <begin position="68"/>
        <end position="101"/>
    </location>
</feature>
<dbReference type="Proteomes" id="UP000700596">
    <property type="component" value="Unassembled WGS sequence"/>
</dbReference>
<feature type="domain" description="Zn(2)-C6 fungal-type" evidence="3">
    <location>
        <begin position="7"/>
        <end position="35"/>
    </location>
</feature>
<dbReference type="SUPFAM" id="SSF57701">
    <property type="entry name" value="Zn2/Cys6 DNA-binding domain"/>
    <property type="match status" value="1"/>
</dbReference>
<accession>A0A9P9DEE3</accession>
<evidence type="ECO:0000313" key="5">
    <source>
        <dbReference type="Proteomes" id="UP000700596"/>
    </source>
</evidence>
<feature type="compositionally biased region" description="Low complexity" evidence="2">
    <location>
        <begin position="76"/>
        <end position="90"/>
    </location>
</feature>
<dbReference type="Pfam" id="PF11951">
    <property type="entry name" value="Fungal_trans_2"/>
    <property type="match status" value="1"/>
</dbReference>
<dbReference type="GO" id="GO:0000981">
    <property type="term" value="F:DNA-binding transcription factor activity, RNA polymerase II-specific"/>
    <property type="evidence" value="ECO:0007669"/>
    <property type="project" value="InterPro"/>
</dbReference>
<dbReference type="InterPro" id="IPR053178">
    <property type="entry name" value="Osmoadaptation_assoc"/>
</dbReference>
<dbReference type="OrthoDB" id="4491390at2759"/>
<dbReference type="InterPro" id="IPR036864">
    <property type="entry name" value="Zn2-C6_fun-type_DNA-bd_sf"/>
</dbReference>
<keyword evidence="1" id="KW-0539">Nucleus</keyword>
<evidence type="ECO:0000256" key="2">
    <source>
        <dbReference type="SAM" id="MobiDB-lite"/>
    </source>
</evidence>
<dbReference type="PROSITE" id="PS00463">
    <property type="entry name" value="ZN2_CY6_FUNGAL_1"/>
    <property type="match status" value="1"/>
</dbReference>
<dbReference type="AlphaFoldDB" id="A0A9P9DEE3"/>
<dbReference type="Gene3D" id="4.10.240.10">
    <property type="entry name" value="Zn(2)-C6 fungal-type DNA-binding domain"/>
    <property type="match status" value="1"/>
</dbReference>